<dbReference type="AlphaFoldDB" id="A0A6J4PS62"/>
<protein>
    <submittedName>
        <fullName evidence="1">Uncharacterized protein</fullName>
    </submittedName>
</protein>
<organism evidence="1">
    <name type="scientific">uncultured Rubrobacteraceae bacterium</name>
    <dbReference type="NCBI Taxonomy" id="349277"/>
    <lineage>
        <taxon>Bacteria</taxon>
        <taxon>Bacillati</taxon>
        <taxon>Actinomycetota</taxon>
        <taxon>Rubrobacteria</taxon>
        <taxon>Rubrobacterales</taxon>
        <taxon>Rubrobacteraceae</taxon>
        <taxon>environmental samples</taxon>
    </lineage>
</organism>
<dbReference type="EMBL" id="CADCUW010000293">
    <property type="protein sequence ID" value="CAA9418060.1"/>
    <property type="molecule type" value="Genomic_DNA"/>
</dbReference>
<proteinExistence type="predicted"/>
<gene>
    <name evidence="1" type="ORF">AVDCRST_MAG01-01-2059</name>
</gene>
<reference evidence="1" key="1">
    <citation type="submission" date="2020-02" db="EMBL/GenBank/DDBJ databases">
        <authorList>
            <person name="Meier V. D."/>
        </authorList>
    </citation>
    <scope>NUCLEOTIDE SEQUENCE</scope>
    <source>
        <strain evidence="1">AVDCRST_MAG01</strain>
    </source>
</reference>
<sequence length="87" mass="8782">MTGLDEAIYDAASMTNSPLSYLTGGGLTAEERLLTRMAFDAVSAALLSAQGTDAGPNEVLTAARRATVALARAATTRPGRGGPGDQA</sequence>
<evidence type="ECO:0000313" key="1">
    <source>
        <dbReference type="EMBL" id="CAA9418060.1"/>
    </source>
</evidence>
<accession>A0A6J4PS62</accession>
<name>A0A6J4PS62_9ACTN</name>